<dbReference type="GO" id="GO:0009228">
    <property type="term" value="P:thiamine biosynthetic process"/>
    <property type="evidence" value="ECO:0007669"/>
    <property type="project" value="UniProtKB-KW"/>
</dbReference>
<dbReference type="CDD" id="cd00564">
    <property type="entry name" value="TMP_TenI"/>
    <property type="match status" value="1"/>
</dbReference>
<dbReference type="InterPro" id="IPR034291">
    <property type="entry name" value="TMP_synthase"/>
</dbReference>
<evidence type="ECO:0000256" key="11">
    <source>
        <dbReference type="RuleBase" id="RU004253"/>
    </source>
</evidence>
<dbReference type="AlphaFoldDB" id="A0A6S6TD22"/>
<evidence type="ECO:0000256" key="5">
    <source>
        <dbReference type="ARBA" id="ARBA00022842"/>
    </source>
</evidence>
<dbReference type="GO" id="GO:0004789">
    <property type="term" value="F:thiamine-phosphate diphosphorylase activity"/>
    <property type="evidence" value="ECO:0007669"/>
    <property type="project" value="UniProtKB-EC"/>
</dbReference>
<dbReference type="PANTHER" id="PTHR20857:SF15">
    <property type="entry name" value="THIAMINE-PHOSPHATE SYNTHASE"/>
    <property type="match status" value="1"/>
</dbReference>
<name>A0A6S6TD22_9BACT</name>
<evidence type="ECO:0000256" key="2">
    <source>
        <dbReference type="ARBA" id="ARBA00005165"/>
    </source>
</evidence>
<evidence type="ECO:0000256" key="3">
    <source>
        <dbReference type="ARBA" id="ARBA00022679"/>
    </source>
</evidence>
<organism evidence="13">
    <name type="scientific">uncultured Sulfurovum sp</name>
    <dbReference type="NCBI Taxonomy" id="269237"/>
    <lineage>
        <taxon>Bacteria</taxon>
        <taxon>Pseudomonadati</taxon>
        <taxon>Campylobacterota</taxon>
        <taxon>Epsilonproteobacteria</taxon>
        <taxon>Campylobacterales</taxon>
        <taxon>Sulfurovaceae</taxon>
        <taxon>Sulfurovum</taxon>
        <taxon>environmental samples</taxon>
    </lineage>
</organism>
<evidence type="ECO:0000256" key="1">
    <source>
        <dbReference type="ARBA" id="ARBA00001946"/>
    </source>
</evidence>
<gene>
    <name evidence="13" type="ORF">HELGO_WM19165</name>
</gene>
<keyword evidence="4" id="KW-0479">Metal-binding</keyword>
<dbReference type="GO" id="GO:0009229">
    <property type="term" value="P:thiamine diphosphate biosynthetic process"/>
    <property type="evidence" value="ECO:0007669"/>
    <property type="project" value="UniProtKB-UniPathway"/>
</dbReference>
<comment type="catalytic activity">
    <reaction evidence="8 10">
        <text>2-(2-carboxy-4-methylthiazol-5-yl)ethyl phosphate + 4-amino-2-methyl-5-(diphosphooxymethyl)pyrimidine + 2 H(+) = thiamine phosphate + CO2 + diphosphate</text>
        <dbReference type="Rhea" id="RHEA:47848"/>
        <dbReference type="ChEBI" id="CHEBI:15378"/>
        <dbReference type="ChEBI" id="CHEBI:16526"/>
        <dbReference type="ChEBI" id="CHEBI:33019"/>
        <dbReference type="ChEBI" id="CHEBI:37575"/>
        <dbReference type="ChEBI" id="CHEBI:57841"/>
        <dbReference type="ChEBI" id="CHEBI:62890"/>
        <dbReference type="EC" id="2.5.1.3"/>
    </reaction>
</comment>
<reference evidence="13" key="1">
    <citation type="submission" date="2020-01" db="EMBL/GenBank/DDBJ databases">
        <authorList>
            <person name="Meier V. D."/>
            <person name="Meier V D."/>
        </authorList>
    </citation>
    <scope>NUCLEOTIDE SEQUENCE</scope>
    <source>
        <strain evidence="13">HLG_WM_MAG_06</strain>
    </source>
</reference>
<evidence type="ECO:0000256" key="9">
    <source>
        <dbReference type="ARBA" id="ARBA00047883"/>
    </source>
</evidence>
<dbReference type="UniPathway" id="UPA00060">
    <property type="reaction ID" value="UER00141"/>
</dbReference>
<proteinExistence type="inferred from homology"/>
<keyword evidence="5" id="KW-0460">Magnesium</keyword>
<evidence type="ECO:0000256" key="7">
    <source>
        <dbReference type="ARBA" id="ARBA00047334"/>
    </source>
</evidence>
<dbReference type="Gene3D" id="3.20.20.70">
    <property type="entry name" value="Aldolase class I"/>
    <property type="match status" value="1"/>
</dbReference>
<feature type="domain" description="Thiamine phosphate synthase/TenI" evidence="12">
    <location>
        <begin position="20"/>
        <end position="186"/>
    </location>
</feature>
<dbReference type="InterPro" id="IPR036206">
    <property type="entry name" value="ThiamineP_synth_sf"/>
</dbReference>
<evidence type="ECO:0000256" key="8">
    <source>
        <dbReference type="ARBA" id="ARBA00047851"/>
    </source>
</evidence>
<comment type="cofactor">
    <cofactor evidence="1">
        <name>Mg(2+)</name>
        <dbReference type="ChEBI" id="CHEBI:18420"/>
    </cofactor>
</comment>
<comment type="similarity">
    <text evidence="10">Belongs to the thiamine-phosphate synthase family.</text>
</comment>
<evidence type="ECO:0000313" key="13">
    <source>
        <dbReference type="EMBL" id="CAA6813241.1"/>
    </source>
</evidence>
<dbReference type="Pfam" id="PF02581">
    <property type="entry name" value="TMP-TENI"/>
    <property type="match status" value="1"/>
</dbReference>
<dbReference type="InterPro" id="IPR013785">
    <property type="entry name" value="Aldolase_TIM"/>
</dbReference>
<dbReference type="EC" id="2.5.1.3" evidence="10"/>
<comment type="pathway">
    <text evidence="2 11">Cofactor biosynthesis; thiamine diphosphate biosynthesis; thiamine phosphate from 4-amino-2-methyl-5-diphosphomethylpyrimidine and 4-methyl-5-(2-phosphoethyl)-thiazole: step 1/1.</text>
</comment>
<comment type="catalytic activity">
    <reaction evidence="7 10">
        <text>4-methyl-5-(2-phosphooxyethyl)-thiazole + 4-amino-2-methyl-5-(diphosphooxymethyl)pyrimidine + H(+) = thiamine phosphate + diphosphate</text>
        <dbReference type="Rhea" id="RHEA:22328"/>
        <dbReference type="ChEBI" id="CHEBI:15378"/>
        <dbReference type="ChEBI" id="CHEBI:33019"/>
        <dbReference type="ChEBI" id="CHEBI:37575"/>
        <dbReference type="ChEBI" id="CHEBI:57841"/>
        <dbReference type="ChEBI" id="CHEBI:58296"/>
        <dbReference type="EC" id="2.5.1.3"/>
    </reaction>
</comment>
<sequence length="205" mass="23044">MTFPSCGNTPLGIYPLVDRANKLETLYSLGITTAQLRIKDLKNKELENEIIQAIQISEKYQARLFINDYWQLAIKHKAYGIHLGQEDLVETDLEAIHKVGIRLGVSTHTTKEIEMALEIEPSYLAIGPIFHTNSKVVNYDTVGITELAKWSKNVPYPIVAIGGINLKNIQDIISISTVDGIAMISELLENNRISESKTKMLLKFF</sequence>
<keyword evidence="6 10" id="KW-0784">Thiamine biosynthesis</keyword>
<dbReference type="PANTHER" id="PTHR20857">
    <property type="entry name" value="THIAMINE-PHOSPHATE PYROPHOSPHORYLASE"/>
    <property type="match status" value="1"/>
</dbReference>
<keyword evidence="3 10" id="KW-0808">Transferase</keyword>
<dbReference type="GO" id="GO:0005737">
    <property type="term" value="C:cytoplasm"/>
    <property type="evidence" value="ECO:0007669"/>
    <property type="project" value="TreeGrafter"/>
</dbReference>
<dbReference type="EMBL" id="CACVAP010000069">
    <property type="protein sequence ID" value="CAA6813241.1"/>
    <property type="molecule type" value="Genomic_DNA"/>
</dbReference>
<dbReference type="InterPro" id="IPR022998">
    <property type="entry name" value="ThiamineP_synth_TenI"/>
</dbReference>
<evidence type="ECO:0000256" key="6">
    <source>
        <dbReference type="ARBA" id="ARBA00022977"/>
    </source>
</evidence>
<comment type="catalytic activity">
    <reaction evidence="9 10">
        <text>2-[(2R,5Z)-2-carboxy-4-methylthiazol-5(2H)-ylidene]ethyl phosphate + 4-amino-2-methyl-5-(diphosphooxymethyl)pyrimidine + 2 H(+) = thiamine phosphate + CO2 + diphosphate</text>
        <dbReference type="Rhea" id="RHEA:47844"/>
        <dbReference type="ChEBI" id="CHEBI:15378"/>
        <dbReference type="ChEBI" id="CHEBI:16526"/>
        <dbReference type="ChEBI" id="CHEBI:33019"/>
        <dbReference type="ChEBI" id="CHEBI:37575"/>
        <dbReference type="ChEBI" id="CHEBI:57841"/>
        <dbReference type="ChEBI" id="CHEBI:62899"/>
        <dbReference type="EC" id="2.5.1.3"/>
    </reaction>
</comment>
<protein>
    <recommendedName>
        <fullName evidence="10">Thiamine-phosphate synthase</fullName>
        <ecNumber evidence="10">2.5.1.3</ecNumber>
    </recommendedName>
    <alternativeName>
        <fullName evidence="10">Thiamine-phosphate pyrophosphorylase</fullName>
    </alternativeName>
</protein>
<evidence type="ECO:0000256" key="10">
    <source>
        <dbReference type="RuleBase" id="RU003826"/>
    </source>
</evidence>
<evidence type="ECO:0000259" key="12">
    <source>
        <dbReference type="Pfam" id="PF02581"/>
    </source>
</evidence>
<dbReference type="NCBIfam" id="TIGR00693">
    <property type="entry name" value="thiE"/>
    <property type="match status" value="1"/>
</dbReference>
<dbReference type="GO" id="GO:0046872">
    <property type="term" value="F:metal ion binding"/>
    <property type="evidence" value="ECO:0007669"/>
    <property type="project" value="UniProtKB-KW"/>
</dbReference>
<accession>A0A6S6TD22</accession>
<dbReference type="SUPFAM" id="SSF51391">
    <property type="entry name" value="Thiamin phosphate synthase"/>
    <property type="match status" value="1"/>
</dbReference>
<evidence type="ECO:0000256" key="4">
    <source>
        <dbReference type="ARBA" id="ARBA00022723"/>
    </source>
</evidence>